<dbReference type="GeneID" id="67445756"/>
<keyword evidence="1" id="KW-1133">Transmembrane helix</keyword>
<evidence type="ECO:0000313" key="3">
    <source>
        <dbReference type="Proteomes" id="UP000266305"/>
    </source>
</evidence>
<keyword evidence="1" id="KW-0472">Membrane</keyword>
<accession>A0AAX1UI83</accession>
<dbReference type="EMBL" id="QWGP01000021">
    <property type="protein sequence ID" value="RHZ92826.1"/>
    <property type="molecule type" value="Genomic_DNA"/>
</dbReference>
<dbReference type="RefSeq" id="WP_002719128.1">
    <property type="nucleotide sequence ID" value="NZ_BJXO01000006.1"/>
</dbReference>
<feature type="transmembrane region" description="Helical" evidence="1">
    <location>
        <begin position="26"/>
        <end position="43"/>
    </location>
</feature>
<evidence type="ECO:0000256" key="1">
    <source>
        <dbReference type="SAM" id="Phobius"/>
    </source>
</evidence>
<keyword evidence="1" id="KW-0812">Transmembrane</keyword>
<comment type="caution">
    <text evidence="2">The sequence shown here is derived from an EMBL/GenBank/DDBJ whole genome shotgun (WGS) entry which is preliminary data.</text>
</comment>
<reference evidence="2 3" key="1">
    <citation type="submission" date="2018-08" db="EMBL/GenBank/DDBJ databases">
        <title>Draft genome sequence of Rhodobacter sphaeroides FY.</title>
        <authorList>
            <person name="Rayyan A."/>
            <person name="Meyer T.E."/>
            <person name="Kyndt J.A."/>
        </authorList>
    </citation>
    <scope>NUCLEOTIDE SEQUENCE [LARGE SCALE GENOMIC DNA]</scope>
    <source>
        <strain evidence="2 3">FY</strain>
    </source>
</reference>
<feature type="transmembrane region" description="Helical" evidence="1">
    <location>
        <begin position="49"/>
        <end position="66"/>
    </location>
</feature>
<protein>
    <submittedName>
        <fullName evidence="2">Uncharacterized protein</fullName>
    </submittedName>
</protein>
<organism evidence="2 3">
    <name type="scientific">Cereibacter sphaeroides</name>
    <name type="common">Rhodobacter sphaeroides</name>
    <dbReference type="NCBI Taxonomy" id="1063"/>
    <lineage>
        <taxon>Bacteria</taxon>
        <taxon>Pseudomonadati</taxon>
        <taxon>Pseudomonadota</taxon>
        <taxon>Alphaproteobacteria</taxon>
        <taxon>Rhodobacterales</taxon>
        <taxon>Paracoccaceae</taxon>
        <taxon>Cereibacter</taxon>
    </lineage>
</organism>
<gene>
    <name evidence="2" type="ORF">D1114_16615</name>
</gene>
<dbReference type="AlphaFoldDB" id="A0AAX1UI83"/>
<name>A0AAX1UI83_CERSP</name>
<dbReference type="Proteomes" id="UP000266305">
    <property type="component" value="Unassembled WGS sequence"/>
</dbReference>
<evidence type="ECO:0000313" key="2">
    <source>
        <dbReference type="EMBL" id="RHZ92826.1"/>
    </source>
</evidence>
<sequence>MDQAAVAARLAELHGSLETLRRQGRILGALAAVLVGAVVWLAAGSALLALAAGLLAALATGLLTRLRAAAVMRNLTDLERAHPEAVALAMDRYRLNRALDRAERWKLFR</sequence>
<proteinExistence type="predicted"/>